<feature type="compositionally biased region" description="Basic and acidic residues" evidence="4">
    <location>
        <begin position="1"/>
        <end position="15"/>
    </location>
</feature>
<feature type="repeat" description="PPR" evidence="3">
    <location>
        <begin position="847"/>
        <end position="881"/>
    </location>
</feature>
<dbReference type="PANTHER" id="PTHR47942">
    <property type="entry name" value="TETRATRICOPEPTIDE REPEAT (TPR)-LIKE SUPERFAMILY PROTEIN-RELATED"/>
    <property type="match status" value="1"/>
</dbReference>
<feature type="repeat" description="PPR" evidence="3">
    <location>
        <begin position="1026"/>
        <end position="1060"/>
    </location>
</feature>
<dbReference type="InterPro" id="IPR036397">
    <property type="entry name" value="RNaseH_sf"/>
</dbReference>
<feature type="repeat" description="PPR" evidence="3">
    <location>
        <begin position="955"/>
        <end position="989"/>
    </location>
</feature>
<feature type="repeat" description="PPR" evidence="3">
    <location>
        <begin position="990"/>
        <end position="1020"/>
    </location>
</feature>
<feature type="repeat" description="PPR" evidence="3">
    <location>
        <begin position="1097"/>
        <end position="1131"/>
    </location>
</feature>
<evidence type="ECO:0000256" key="1">
    <source>
        <dbReference type="ARBA" id="ARBA00008372"/>
    </source>
</evidence>
<gene>
    <name evidence="6" type="ORF">AK812_SmicGene23673</name>
</gene>
<evidence type="ECO:0000313" key="7">
    <source>
        <dbReference type="Proteomes" id="UP000186817"/>
    </source>
</evidence>
<keyword evidence="7" id="KW-1185">Reference proteome</keyword>
<dbReference type="SUPFAM" id="SSF53098">
    <property type="entry name" value="Ribonuclease H-like"/>
    <property type="match status" value="1"/>
</dbReference>
<evidence type="ECO:0000259" key="5">
    <source>
        <dbReference type="Pfam" id="PF17177"/>
    </source>
</evidence>
<dbReference type="InterPro" id="IPR033443">
    <property type="entry name" value="PROP1-like_PPR_dom"/>
</dbReference>
<feature type="region of interest" description="Disordered" evidence="4">
    <location>
        <begin position="1"/>
        <end position="22"/>
    </location>
</feature>
<dbReference type="EMBL" id="LSRX01000548">
    <property type="protein sequence ID" value="OLP94317.1"/>
    <property type="molecule type" value="Genomic_DNA"/>
</dbReference>
<feature type="repeat" description="PPR" evidence="3">
    <location>
        <begin position="920"/>
        <end position="954"/>
    </location>
</feature>
<reference evidence="6 7" key="1">
    <citation type="submission" date="2016-02" db="EMBL/GenBank/DDBJ databases">
        <title>Genome analysis of coral dinoflagellate symbionts highlights evolutionary adaptations to a symbiotic lifestyle.</title>
        <authorList>
            <person name="Aranda M."/>
            <person name="Li Y."/>
            <person name="Liew Y.J."/>
            <person name="Baumgarten S."/>
            <person name="Simakov O."/>
            <person name="Wilson M."/>
            <person name="Piel J."/>
            <person name="Ashoor H."/>
            <person name="Bougouffa S."/>
            <person name="Bajic V.B."/>
            <person name="Ryu T."/>
            <person name="Ravasi T."/>
            <person name="Bayer T."/>
            <person name="Micklem G."/>
            <person name="Kim H."/>
            <person name="Bhak J."/>
            <person name="Lajeunesse T.C."/>
            <person name="Voolstra C.R."/>
        </authorList>
    </citation>
    <scope>NUCLEOTIDE SEQUENCE [LARGE SCALE GENOMIC DNA]</scope>
    <source>
        <strain evidence="6 7">CCMP2467</strain>
    </source>
</reference>
<dbReference type="InterPro" id="IPR006941">
    <property type="entry name" value="RNase_CAF1"/>
</dbReference>
<dbReference type="PROSITE" id="PS51375">
    <property type="entry name" value="PPR"/>
    <property type="match status" value="6"/>
</dbReference>
<organism evidence="6 7">
    <name type="scientific">Symbiodinium microadriaticum</name>
    <name type="common">Dinoflagellate</name>
    <name type="synonym">Zooxanthella microadriatica</name>
    <dbReference type="NCBI Taxonomy" id="2951"/>
    <lineage>
        <taxon>Eukaryota</taxon>
        <taxon>Sar</taxon>
        <taxon>Alveolata</taxon>
        <taxon>Dinophyceae</taxon>
        <taxon>Suessiales</taxon>
        <taxon>Symbiodiniaceae</taxon>
        <taxon>Symbiodinium</taxon>
    </lineage>
</organism>
<feature type="domain" description="PROP1-like PPR" evidence="5">
    <location>
        <begin position="926"/>
        <end position="1042"/>
    </location>
</feature>
<dbReference type="PANTHER" id="PTHR47942:SF63">
    <property type="entry name" value="PENTATRICOPEPTIDE REPEAT-CONTAINING PROTEIN"/>
    <property type="match status" value="1"/>
</dbReference>
<comment type="similarity">
    <text evidence="1">Belongs to the CAF1 family.</text>
</comment>
<dbReference type="InterPro" id="IPR051222">
    <property type="entry name" value="PPR/CCM1_RNA-binding"/>
</dbReference>
<dbReference type="Gene3D" id="1.25.40.10">
    <property type="entry name" value="Tetratricopeptide repeat domain"/>
    <property type="match status" value="3"/>
</dbReference>
<dbReference type="OrthoDB" id="185373at2759"/>
<dbReference type="Pfam" id="PF01535">
    <property type="entry name" value="PPR"/>
    <property type="match status" value="1"/>
</dbReference>
<protein>
    <submittedName>
        <fullName evidence="6">Pentatricopeptide repeat-containing protein, mitochondrial</fullName>
    </submittedName>
</protein>
<name>A0A1Q9DGK5_SYMMI</name>
<feature type="region of interest" description="Disordered" evidence="4">
    <location>
        <begin position="593"/>
        <end position="627"/>
    </location>
</feature>
<dbReference type="GO" id="GO:0003676">
    <property type="term" value="F:nucleic acid binding"/>
    <property type="evidence" value="ECO:0007669"/>
    <property type="project" value="InterPro"/>
</dbReference>
<dbReference type="Pfam" id="PF17177">
    <property type="entry name" value="PPR_long"/>
    <property type="match status" value="2"/>
</dbReference>
<evidence type="ECO:0000256" key="3">
    <source>
        <dbReference type="PROSITE-ProRule" id="PRU00708"/>
    </source>
</evidence>
<accession>A0A1Q9DGK5</accession>
<dbReference type="InterPro" id="IPR002885">
    <property type="entry name" value="PPR_rpt"/>
</dbReference>
<dbReference type="InterPro" id="IPR011990">
    <property type="entry name" value="TPR-like_helical_dom_sf"/>
</dbReference>
<evidence type="ECO:0000256" key="4">
    <source>
        <dbReference type="SAM" id="MobiDB-lite"/>
    </source>
</evidence>
<feature type="compositionally biased region" description="Polar residues" evidence="4">
    <location>
        <begin position="611"/>
        <end position="627"/>
    </location>
</feature>
<dbReference type="InterPro" id="IPR012337">
    <property type="entry name" value="RNaseH-like_sf"/>
</dbReference>
<sequence>MLEIAQRPDRRKTDVTSRTLSPVKPLPLEDGVLDDMCFEKDRRSLDMDTWMCPGLCKAATRDIEAADFVALDLEFSGLFLDECGSRHSSLEKYFAKCIASIPQFLPLQLGICCARQRLSDKVWELRSHEFNLWPCSRRLFMSDFKSLRFLRENGFDFNAYLDTGFSYSRLPEAHQPKKARRFNANQLIQALEDSKVPLVVHNGFLDLLHLFHGFIGDLPGECWDFFASWLAHFPTTFDTRLLAQEGQYKILRGSGLTLEALHEQLSRSGRGPGVRIECHGPLEEDGPCHGSSGHDALLTAKVFIWELDCWIHLEAVEYEHKKQRKKRISELENALLPLNWQEVHQLAEEVGVSIYRSIVNGRFGGPHGARRPLAEIRTAIVAVQYAKEVDDQRCQGQAACDLSCRTSETSAALTADLLVSHKVCKRFRNCLAVVGASPGHIRLDAIAAAGMAKKADVGIENARAVLRHGGIGIGLEARSAQASRGAIRRQHVPLQDDDAAFHRRPGYASQSWDFTSVKWWKLSAENGDSDAMMRLSQANYYQSLCTSDTMIETLHTLYEIVLMAKLEIAVFILAAGLHFLLFSNLALRRSQSKPRGKSKLDDSGDGPTGGVPSQKTDKSTTSPSATVQRAIKPLLRSGAKEAALKDEVSRVLDSLKVPEAEREEVLADVLDGLGRHAEAELLGAVRALVPKVTTWRMAEHLLRFVGTRAPGDVEALLAEVESHHVDAKETLPHGVAVSCHQAFHRILDTVVKTDVDRCWDVLKRMEALGLSPNNVTCSILLKGVQKGMQEGYLQKVMKIIDAREVKDMDEVLLGSLYEACIRCGQVQYLLNYVKRLREESGFVQVRSAHTVGSIIRAYGAAEDVDGVWATWNEMKRKQIQPTRITLGCMVEALASNNDAEGAYEIIQQALADPETATLVNAVTYSSVLKSFNHQKRFHRVWEVYEEMIKQKVEFSVTTYNALLDVCARSGEISRAEPLLKDMADQGVSPNIITYGTVIKAYCSANRLDQAFAVLEEMQKSTSLHPDEVTYNTLLDGCARYGLFDRGLEVLADMRRAGVPPSNYTLSVIAKLANRSKKSKKAFEMVDTLRKEFGLKLNMHVYNNLIHAATCDSNMMKAQEVFGTMLDERVRPDGRTYTLLLRFCITQKAAVPATALLRTAFGLKHQKEDLVKTGSEDSLHPLLVKALLRSCHWAAAPLRGNSALQEEVIQDTFDFLSRSLDSSGVPKLLADVQKSLPSLKEQVLASTGSDVPVFSDGAVGVPQEPMLAKHWLLAAAAHGHKEALDRVNWGATLRPPVERRWLHVMETWGWICTRTSIQASALDQSA</sequence>
<keyword evidence="2" id="KW-0677">Repeat</keyword>
<feature type="domain" description="PROP1-like PPR" evidence="5">
    <location>
        <begin position="1044"/>
        <end position="1146"/>
    </location>
</feature>
<evidence type="ECO:0000256" key="2">
    <source>
        <dbReference type="ARBA" id="ARBA00022737"/>
    </source>
</evidence>
<proteinExistence type="inferred from homology"/>
<dbReference type="Pfam" id="PF04857">
    <property type="entry name" value="CAF1"/>
    <property type="match status" value="2"/>
</dbReference>
<dbReference type="Proteomes" id="UP000186817">
    <property type="component" value="Unassembled WGS sequence"/>
</dbReference>
<dbReference type="NCBIfam" id="TIGR00756">
    <property type="entry name" value="PPR"/>
    <property type="match status" value="5"/>
</dbReference>
<comment type="caution">
    <text evidence="6">The sequence shown here is derived from an EMBL/GenBank/DDBJ whole genome shotgun (WGS) entry which is preliminary data.</text>
</comment>
<evidence type="ECO:0000313" key="6">
    <source>
        <dbReference type="EMBL" id="OLP94317.1"/>
    </source>
</evidence>
<dbReference type="Gene3D" id="3.30.420.10">
    <property type="entry name" value="Ribonuclease H-like superfamily/Ribonuclease H"/>
    <property type="match status" value="1"/>
</dbReference>